<feature type="region of interest" description="Disordered" evidence="1">
    <location>
        <begin position="204"/>
        <end position="283"/>
    </location>
</feature>
<sequence length="283" mass="30910">MKNPDLNNLILKNTVQKKVLTTAALVALLFGLSACDNSGEDNAEDAAANEASQEQPQQDEGSPEGGEGEAPEMPEPDLGDVPEVVAEVNDAEISGEDYRTAYESQFMQQSMQAQMSGQEIDEEQLQDQVLNSLIGAELLVQQAEEDGYEPSEEEVDAELQELAEANGMESTDELMQMAQEQGTEEDELRADVQRQLKITHVIESLEVDEPTDEEVQEAYDGFTAGQPAPPEGEGEGDAEAPETPSLEELRPQIEEQLTAQKQNEAATAHVDQIREDADVQIHL</sequence>
<dbReference type="EMBL" id="JALXMO010000027">
    <property type="protein sequence ID" value="MCT1607509.1"/>
    <property type="molecule type" value="Genomic_DNA"/>
</dbReference>
<accession>A0ABT2HS36</accession>
<feature type="compositionally biased region" description="Acidic residues" evidence="1">
    <location>
        <begin position="205"/>
        <end position="217"/>
    </location>
</feature>
<comment type="caution">
    <text evidence="2">The sequence shown here is derived from an EMBL/GenBank/DDBJ whole genome shotgun (WGS) entry which is preliminary data.</text>
</comment>
<organism evidence="2 3">
    <name type="scientific">Nesterenkonia massiliensis</name>
    <dbReference type="NCBI Taxonomy" id="1232429"/>
    <lineage>
        <taxon>Bacteria</taxon>
        <taxon>Bacillati</taxon>
        <taxon>Actinomycetota</taxon>
        <taxon>Actinomycetes</taxon>
        <taxon>Micrococcales</taxon>
        <taxon>Micrococcaceae</taxon>
        <taxon>Nesterenkonia</taxon>
    </lineage>
</organism>
<dbReference type="InterPro" id="IPR027304">
    <property type="entry name" value="Trigger_fact/SurA_dom_sf"/>
</dbReference>
<dbReference type="Pfam" id="PF13624">
    <property type="entry name" value="SurA_N_3"/>
    <property type="match status" value="1"/>
</dbReference>
<dbReference type="PANTHER" id="PTHR47245:SF2">
    <property type="entry name" value="PEPTIDYL-PROLYL CIS-TRANS ISOMERASE HP_0175-RELATED"/>
    <property type="match status" value="1"/>
</dbReference>
<feature type="compositionally biased region" description="Basic and acidic residues" evidence="1">
    <location>
        <begin position="271"/>
        <end position="283"/>
    </location>
</feature>
<proteinExistence type="predicted"/>
<dbReference type="PROSITE" id="PS51257">
    <property type="entry name" value="PROKAR_LIPOPROTEIN"/>
    <property type="match status" value="1"/>
</dbReference>
<feature type="region of interest" description="Disordered" evidence="1">
    <location>
        <begin position="35"/>
        <end position="90"/>
    </location>
</feature>
<dbReference type="PANTHER" id="PTHR47245">
    <property type="entry name" value="PEPTIDYLPROLYL ISOMERASE"/>
    <property type="match status" value="1"/>
</dbReference>
<protein>
    <submittedName>
        <fullName evidence="2">SurA N-terminal domain-containing protein</fullName>
    </submittedName>
</protein>
<dbReference type="SUPFAM" id="SSF109998">
    <property type="entry name" value="Triger factor/SurA peptide-binding domain-like"/>
    <property type="match status" value="1"/>
</dbReference>
<feature type="compositionally biased region" description="Acidic residues" evidence="1">
    <location>
        <begin position="66"/>
        <end position="80"/>
    </location>
</feature>
<dbReference type="Proteomes" id="UP001205046">
    <property type="component" value="Unassembled WGS sequence"/>
</dbReference>
<dbReference type="RefSeq" id="WP_049897362.1">
    <property type="nucleotide sequence ID" value="NZ_CABKSP010000001.1"/>
</dbReference>
<evidence type="ECO:0000256" key="1">
    <source>
        <dbReference type="SAM" id="MobiDB-lite"/>
    </source>
</evidence>
<dbReference type="InterPro" id="IPR050245">
    <property type="entry name" value="PrsA_foldase"/>
</dbReference>
<dbReference type="Gene3D" id="1.10.4030.10">
    <property type="entry name" value="Porin chaperone SurA, peptide-binding domain"/>
    <property type="match status" value="1"/>
</dbReference>
<name>A0ABT2HS36_9MICC</name>
<feature type="compositionally biased region" description="Polar residues" evidence="1">
    <location>
        <begin position="255"/>
        <end position="265"/>
    </location>
</feature>
<evidence type="ECO:0000313" key="3">
    <source>
        <dbReference type="Proteomes" id="UP001205046"/>
    </source>
</evidence>
<gene>
    <name evidence="2" type="ORF">M3B43_09260</name>
</gene>
<keyword evidence="3" id="KW-1185">Reference proteome</keyword>
<feature type="compositionally biased region" description="Low complexity" evidence="1">
    <location>
        <begin position="45"/>
        <end position="60"/>
    </location>
</feature>
<reference evidence="2 3" key="1">
    <citation type="submission" date="2022-04" db="EMBL/GenBank/DDBJ databases">
        <title>Human microbiome associated bacterial genomes.</title>
        <authorList>
            <person name="Sandstrom S."/>
            <person name="Salamzade R."/>
            <person name="Kalan L.R."/>
        </authorList>
    </citation>
    <scope>NUCLEOTIDE SEQUENCE [LARGE SCALE GENOMIC DNA]</scope>
    <source>
        <strain evidence="3">p3-SID767</strain>
    </source>
</reference>
<evidence type="ECO:0000313" key="2">
    <source>
        <dbReference type="EMBL" id="MCT1607509.1"/>
    </source>
</evidence>